<evidence type="ECO:0000313" key="9">
    <source>
        <dbReference type="EMBL" id="OEH93956.1"/>
    </source>
</evidence>
<evidence type="ECO:0000256" key="6">
    <source>
        <dbReference type="ARBA" id="ARBA00023163"/>
    </source>
</evidence>
<evidence type="ECO:0000256" key="7">
    <source>
        <dbReference type="HAMAP-Rule" id="MF_01008"/>
    </source>
</evidence>
<reference evidence="9 10" key="1">
    <citation type="submission" date="2016-08" db="EMBL/GenBank/DDBJ databases">
        <title>Genome of Bacillus solimangrovi GH2-4.</title>
        <authorList>
            <person name="Lim S."/>
            <person name="Kim B.-C."/>
        </authorList>
    </citation>
    <scope>NUCLEOTIDE SEQUENCE [LARGE SCALE GENOMIC DNA]</scope>
    <source>
        <strain evidence="9 10">GH2-4</strain>
    </source>
</reference>
<evidence type="ECO:0000256" key="2">
    <source>
        <dbReference type="ARBA" id="ARBA00022490"/>
    </source>
</evidence>
<keyword evidence="5 7" id="KW-0238">DNA-binding</keyword>
<dbReference type="InterPro" id="IPR003444">
    <property type="entry name" value="MraZ"/>
</dbReference>
<sequence>MFIGEFHHNIDQKGRLTIPVKFRDQLEGAFIVTRGLDQCLFGYPIEEWKVLEQKLKSLPLTKKDARMFTRFFFSGAAEVEIDKQGRINIPAPLREYATLEKECMVIGVSGRFEIWSKDRWHTYMEQSEGSFGDIAENLIDFDI</sequence>
<evidence type="ECO:0000313" key="10">
    <source>
        <dbReference type="Proteomes" id="UP000095209"/>
    </source>
</evidence>
<dbReference type="PANTHER" id="PTHR34701">
    <property type="entry name" value="TRANSCRIPTIONAL REGULATOR MRAZ"/>
    <property type="match status" value="1"/>
</dbReference>
<dbReference type="RefSeq" id="WP_069716100.1">
    <property type="nucleotide sequence ID" value="NZ_MJEH01000007.1"/>
</dbReference>
<dbReference type="Pfam" id="PF02381">
    <property type="entry name" value="MraZ"/>
    <property type="match status" value="2"/>
</dbReference>
<comment type="caution">
    <text evidence="9">The sequence shown here is derived from an EMBL/GenBank/DDBJ whole genome shotgun (WGS) entry which is preliminary data.</text>
</comment>
<dbReference type="OrthoDB" id="9807753at2"/>
<keyword evidence="3" id="KW-0677">Repeat</keyword>
<keyword evidence="6 7" id="KW-0804">Transcription</keyword>
<keyword evidence="4 7" id="KW-0805">Transcription regulation</keyword>
<comment type="subunit">
    <text evidence="7">Forms oligomers.</text>
</comment>
<dbReference type="InterPro" id="IPR037914">
    <property type="entry name" value="SpoVT-AbrB_sf"/>
</dbReference>
<keyword evidence="10" id="KW-1185">Reference proteome</keyword>
<accession>A0A1E5LIS2</accession>
<evidence type="ECO:0000256" key="4">
    <source>
        <dbReference type="ARBA" id="ARBA00023015"/>
    </source>
</evidence>
<dbReference type="SUPFAM" id="SSF89447">
    <property type="entry name" value="AbrB/MazE/MraZ-like"/>
    <property type="match status" value="1"/>
</dbReference>
<dbReference type="Gene3D" id="3.40.1550.20">
    <property type="entry name" value="Transcriptional regulator MraZ domain"/>
    <property type="match status" value="1"/>
</dbReference>
<dbReference type="GO" id="GO:0009295">
    <property type="term" value="C:nucleoid"/>
    <property type="evidence" value="ECO:0007669"/>
    <property type="project" value="UniProtKB-SubCell"/>
</dbReference>
<keyword evidence="9" id="KW-0131">Cell cycle</keyword>
<dbReference type="PANTHER" id="PTHR34701:SF1">
    <property type="entry name" value="TRANSCRIPTIONAL REGULATOR MRAZ"/>
    <property type="match status" value="1"/>
</dbReference>
<dbReference type="STRING" id="1305675.BFG57_10785"/>
<name>A0A1E5LIS2_9BACI</name>
<dbReference type="GO" id="GO:2000143">
    <property type="term" value="P:negative regulation of DNA-templated transcription initiation"/>
    <property type="evidence" value="ECO:0007669"/>
    <property type="project" value="TreeGrafter"/>
</dbReference>
<dbReference type="HAMAP" id="MF_01008">
    <property type="entry name" value="MraZ"/>
    <property type="match status" value="1"/>
</dbReference>
<dbReference type="FunFam" id="3.40.1550.20:FF:000002">
    <property type="entry name" value="Transcriptional regulator MraZ"/>
    <property type="match status" value="1"/>
</dbReference>
<feature type="domain" description="SpoVT-AbrB" evidence="8">
    <location>
        <begin position="5"/>
        <end position="47"/>
    </location>
</feature>
<dbReference type="InterPro" id="IPR007159">
    <property type="entry name" value="SpoVT-AbrB_dom"/>
</dbReference>
<dbReference type="GO" id="GO:0003700">
    <property type="term" value="F:DNA-binding transcription factor activity"/>
    <property type="evidence" value="ECO:0007669"/>
    <property type="project" value="UniProtKB-UniRule"/>
</dbReference>
<dbReference type="InterPro" id="IPR035642">
    <property type="entry name" value="MraZ_N"/>
</dbReference>
<evidence type="ECO:0000256" key="5">
    <source>
        <dbReference type="ARBA" id="ARBA00023125"/>
    </source>
</evidence>
<evidence type="ECO:0000256" key="1">
    <source>
        <dbReference type="ARBA" id="ARBA00013860"/>
    </source>
</evidence>
<gene>
    <name evidence="7" type="primary">mraZ</name>
    <name evidence="9" type="ORF">BFG57_10785</name>
</gene>
<dbReference type="EMBL" id="MJEH01000007">
    <property type="protein sequence ID" value="OEH93956.1"/>
    <property type="molecule type" value="Genomic_DNA"/>
</dbReference>
<dbReference type="PROSITE" id="PS51740">
    <property type="entry name" value="SPOVT_ABRB"/>
    <property type="match status" value="2"/>
</dbReference>
<dbReference type="NCBIfam" id="TIGR00242">
    <property type="entry name" value="division/cell wall cluster transcriptional repressor MraZ"/>
    <property type="match status" value="1"/>
</dbReference>
<dbReference type="GO" id="GO:0005737">
    <property type="term" value="C:cytoplasm"/>
    <property type="evidence" value="ECO:0007669"/>
    <property type="project" value="UniProtKB-UniRule"/>
</dbReference>
<dbReference type="AlphaFoldDB" id="A0A1E5LIS2"/>
<proteinExistence type="inferred from homology"/>
<keyword evidence="2 7" id="KW-0963">Cytoplasm</keyword>
<comment type="subcellular location">
    <subcellularLocation>
        <location evidence="7">Cytoplasm</location>
        <location evidence="7">Nucleoid</location>
    </subcellularLocation>
</comment>
<keyword evidence="9" id="KW-0132">Cell division</keyword>
<evidence type="ECO:0000256" key="3">
    <source>
        <dbReference type="ARBA" id="ARBA00022737"/>
    </source>
</evidence>
<feature type="domain" description="SpoVT-AbrB" evidence="8">
    <location>
        <begin position="76"/>
        <end position="119"/>
    </location>
</feature>
<dbReference type="CDD" id="cd16320">
    <property type="entry name" value="MraZ_N"/>
    <property type="match status" value="1"/>
</dbReference>
<dbReference type="CDD" id="cd16321">
    <property type="entry name" value="MraZ_C"/>
    <property type="match status" value="1"/>
</dbReference>
<dbReference type="InterPro" id="IPR038619">
    <property type="entry name" value="MraZ_sf"/>
</dbReference>
<dbReference type="GO" id="GO:0000976">
    <property type="term" value="F:transcription cis-regulatory region binding"/>
    <property type="evidence" value="ECO:0007669"/>
    <property type="project" value="TreeGrafter"/>
</dbReference>
<dbReference type="InterPro" id="IPR035644">
    <property type="entry name" value="MraZ_C"/>
</dbReference>
<evidence type="ECO:0000259" key="8">
    <source>
        <dbReference type="PROSITE" id="PS51740"/>
    </source>
</evidence>
<dbReference type="GO" id="GO:0051301">
    <property type="term" value="P:cell division"/>
    <property type="evidence" value="ECO:0007669"/>
    <property type="project" value="UniProtKB-KW"/>
</dbReference>
<dbReference type="Proteomes" id="UP000095209">
    <property type="component" value="Unassembled WGS sequence"/>
</dbReference>
<dbReference type="InterPro" id="IPR020603">
    <property type="entry name" value="MraZ_dom"/>
</dbReference>
<comment type="similarity">
    <text evidence="7">Belongs to the MraZ family.</text>
</comment>
<protein>
    <recommendedName>
        <fullName evidence="1 7">Transcriptional regulator MraZ</fullName>
    </recommendedName>
</protein>
<organism evidence="9 10">
    <name type="scientific">Bacillus solimangrovi</name>
    <dbReference type="NCBI Taxonomy" id="1305675"/>
    <lineage>
        <taxon>Bacteria</taxon>
        <taxon>Bacillati</taxon>
        <taxon>Bacillota</taxon>
        <taxon>Bacilli</taxon>
        <taxon>Bacillales</taxon>
        <taxon>Bacillaceae</taxon>
        <taxon>Bacillus</taxon>
    </lineage>
</organism>